<evidence type="ECO:0000256" key="1">
    <source>
        <dbReference type="ARBA" id="ARBA00003283"/>
    </source>
</evidence>
<evidence type="ECO:0000256" key="6">
    <source>
        <dbReference type="PROSITE-ProRule" id="PRU01248"/>
    </source>
</evidence>
<reference evidence="9" key="1">
    <citation type="submission" date="2020-08" db="EMBL/GenBank/DDBJ databases">
        <title>Genome public.</title>
        <authorList>
            <person name="Liu C."/>
            <person name="Sun Q."/>
        </authorList>
    </citation>
    <scope>NUCLEOTIDE SEQUENCE</scope>
    <source>
        <strain evidence="9">NSJ-12</strain>
    </source>
</reference>
<comment type="similarity">
    <text evidence="2">Belongs to the 'phage' integrase family.</text>
</comment>
<proteinExistence type="inferred from homology"/>
<sequence>MAKRNANGDGSIYQRKDGRWCAAVTIGYDENGKQKKKYIYDKDREKLRAKLLALQNDIIINDGYVRDDVITLEQWGKRYMNDFIKNTVRITTFDSYDTICRNHIYNADIALMKLKDIKPYHLQPYLNGKSYLSKSSIKKIYLLLNMFFDGAVKNDLIIKNPLTAINIPRSTKETKEIEILTLDQQKSYIQSTTSTSYRGLLLTALFTGMRLGEILALTWDNVDLKNMQIKIDSSLKETRIHENGKTEWVTIKQPPKTKSGKRTVPISKILLKILLDHKNHQNELSLKFGRNEFNKNNYVFCSDTGTPLNARNAQRAHYQTCTRAEIPHVGFHALRHTFATRMIENGVDVKTVQGWIGHSSIQMTYNIYVHVQEESKKAAAQVQDDLFANMF</sequence>
<dbReference type="Pfam" id="PF14659">
    <property type="entry name" value="Phage_int_SAM_3"/>
    <property type="match status" value="1"/>
</dbReference>
<keyword evidence="3" id="KW-0229">DNA integration</keyword>
<dbReference type="GO" id="GO:0006310">
    <property type="term" value="P:DNA recombination"/>
    <property type="evidence" value="ECO:0007669"/>
    <property type="project" value="UniProtKB-KW"/>
</dbReference>
<dbReference type="InterPro" id="IPR010998">
    <property type="entry name" value="Integrase_recombinase_N"/>
</dbReference>
<comment type="function">
    <text evidence="1">Site-specific tyrosine recombinase, which acts by catalyzing the cutting and rejoining of the recombining DNA molecules.</text>
</comment>
<keyword evidence="4 6" id="KW-0238">DNA-binding</keyword>
<evidence type="ECO:0000313" key="10">
    <source>
        <dbReference type="Proteomes" id="UP000655830"/>
    </source>
</evidence>
<protein>
    <submittedName>
        <fullName evidence="9">Site-specific integrase</fullName>
    </submittedName>
</protein>
<keyword evidence="5" id="KW-0233">DNA recombination</keyword>
<comment type="caution">
    <text evidence="9">The sequence shown here is derived from an EMBL/GenBank/DDBJ whole genome shotgun (WGS) entry which is preliminary data.</text>
</comment>
<dbReference type="EMBL" id="JACRSY010000008">
    <property type="protein sequence ID" value="MBC8579113.1"/>
    <property type="molecule type" value="Genomic_DNA"/>
</dbReference>
<feature type="domain" description="Tyr recombinase" evidence="7">
    <location>
        <begin position="175"/>
        <end position="381"/>
    </location>
</feature>
<evidence type="ECO:0000259" key="8">
    <source>
        <dbReference type="PROSITE" id="PS51900"/>
    </source>
</evidence>
<organism evidence="9 10">
    <name type="scientific">Zhenhengia yiwuensis</name>
    <dbReference type="NCBI Taxonomy" id="2763666"/>
    <lineage>
        <taxon>Bacteria</taxon>
        <taxon>Bacillati</taxon>
        <taxon>Bacillota</taxon>
        <taxon>Clostridia</taxon>
        <taxon>Lachnospirales</taxon>
        <taxon>Lachnospiraceae</taxon>
        <taxon>Zhenhengia</taxon>
    </lineage>
</organism>
<name>A0A926IDV9_9FIRM</name>
<dbReference type="InterPro" id="IPR013762">
    <property type="entry name" value="Integrase-like_cat_sf"/>
</dbReference>
<dbReference type="SUPFAM" id="SSF56349">
    <property type="entry name" value="DNA breaking-rejoining enzymes"/>
    <property type="match status" value="1"/>
</dbReference>
<dbReference type="PROSITE" id="PS51898">
    <property type="entry name" value="TYR_RECOMBINASE"/>
    <property type="match status" value="1"/>
</dbReference>
<feature type="domain" description="Core-binding (CB)" evidence="8">
    <location>
        <begin position="70"/>
        <end position="152"/>
    </location>
</feature>
<dbReference type="InterPro" id="IPR050090">
    <property type="entry name" value="Tyrosine_recombinase_XerCD"/>
</dbReference>
<dbReference type="PANTHER" id="PTHR30349:SF64">
    <property type="entry name" value="PROPHAGE INTEGRASE INTD-RELATED"/>
    <property type="match status" value="1"/>
</dbReference>
<keyword evidence="10" id="KW-1185">Reference proteome</keyword>
<dbReference type="PANTHER" id="PTHR30349">
    <property type="entry name" value="PHAGE INTEGRASE-RELATED"/>
    <property type="match status" value="1"/>
</dbReference>
<dbReference type="InterPro" id="IPR004107">
    <property type="entry name" value="Integrase_SAM-like_N"/>
</dbReference>
<dbReference type="Gene3D" id="1.10.443.10">
    <property type="entry name" value="Intergrase catalytic core"/>
    <property type="match status" value="1"/>
</dbReference>
<evidence type="ECO:0000256" key="2">
    <source>
        <dbReference type="ARBA" id="ARBA00008857"/>
    </source>
</evidence>
<dbReference type="GO" id="GO:0003677">
    <property type="term" value="F:DNA binding"/>
    <property type="evidence" value="ECO:0007669"/>
    <property type="project" value="UniProtKB-UniRule"/>
</dbReference>
<evidence type="ECO:0000256" key="3">
    <source>
        <dbReference type="ARBA" id="ARBA00022908"/>
    </source>
</evidence>
<dbReference type="Gene3D" id="1.10.150.130">
    <property type="match status" value="1"/>
</dbReference>
<dbReference type="Pfam" id="PF00589">
    <property type="entry name" value="Phage_integrase"/>
    <property type="match status" value="1"/>
</dbReference>
<dbReference type="RefSeq" id="WP_249332268.1">
    <property type="nucleotide sequence ID" value="NZ_JACRSY010000008.1"/>
</dbReference>
<dbReference type="InterPro" id="IPR002104">
    <property type="entry name" value="Integrase_catalytic"/>
</dbReference>
<evidence type="ECO:0000259" key="7">
    <source>
        <dbReference type="PROSITE" id="PS51898"/>
    </source>
</evidence>
<dbReference type="Proteomes" id="UP000655830">
    <property type="component" value="Unassembled WGS sequence"/>
</dbReference>
<evidence type="ECO:0000256" key="4">
    <source>
        <dbReference type="ARBA" id="ARBA00023125"/>
    </source>
</evidence>
<dbReference type="InterPro" id="IPR044068">
    <property type="entry name" value="CB"/>
</dbReference>
<evidence type="ECO:0000256" key="5">
    <source>
        <dbReference type="ARBA" id="ARBA00023172"/>
    </source>
</evidence>
<evidence type="ECO:0000313" key="9">
    <source>
        <dbReference type="EMBL" id="MBC8579113.1"/>
    </source>
</evidence>
<dbReference type="GO" id="GO:0015074">
    <property type="term" value="P:DNA integration"/>
    <property type="evidence" value="ECO:0007669"/>
    <property type="project" value="UniProtKB-KW"/>
</dbReference>
<accession>A0A926IDV9</accession>
<gene>
    <name evidence="9" type="ORF">H8718_06130</name>
</gene>
<dbReference type="CDD" id="cd01189">
    <property type="entry name" value="INT_ICEBs1_C_like"/>
    <property type="match status" value="1"/>
</dbReference>
<dbReference type="AlphaFoldDB" id="A0A926IDV9"/>
<dbReference type="PROSITE" id="PS51900">
    <property type="entry name" value="CB"/>
    <property type="match status" value="1"/>
</dbReference>
<dbReference type="InterPro" id="IPR011010">
    <property type="entry name" value="DNA_brk_join_enz"/>
</dbReference>